<dbReference type="InterPro" id="IPR017938">
    <property type="entry name" value="Riboflavin_synthase-like_b-brl"/>
</dbReference>
<accession>A0A0F9L5V3</accession>
<protein>
    <recommendedName>
        <fullName evidence="1">FAD-binding FR-type domain-containing protein</fullName>
    </recommendedName>
</protein>
<sequence>AGPLTALLSLAMEEGLIDCSIITDKDDNFRPFPILGTNRKELFKGVGYKPTQSPTLSLVGYAINKEHTDIAVVGTPCQIQALRKLQNHHGFDFEAFDLVSLTIGTFCFGTFYNQSLTSCFKEYGINNKEIIKVVTDKNKFKMKILTNNGTTEIPLNFIYEKAIRSSCFSCSDYTASFADISIGNIGSEDGWRTMIIRTERGQEIFDLALEKGVFKTNVISKDNEDILLELTRNKTEIVKIESIIDHSPEIKSFFIRNERIAKAYRPGMFVIIWLPDIDFLPMSISNIEGNVIEITVQKIGEGTKKLFEMRKGDSIGIRGPFGNYWNYEDANNILIVGGGMGIAALTSLIEPLKQNKKNVIVTIGATDKTSLIFADRLLELIPNTMCSTDDGSVGKKCFVTETIEDILANNSIDLIITCGPEVMIKIVSEIAELKNIKMQASLERKMKCGVGLCGSCCVGKNNDVSVCKKGPIFSSTDLKSFPQFGTYSK</sequence>
<dbReference type="InterPro" id="IPR007516">
    <property type="entry name" value="Co_F420_Hydgase/DH_bsu_N"/>
</dbReference>
<dbReference type="AlphaFoldDB" id="A0A0F9L5V3"/>
<evidence type="ECO:0000259" key="1">
    <source>
        <dbReference type="PROSITE" id="PS51384"/>
    </source>
</evidence>
<dbReference type="GO" id="GO:0016491">
    <property type="term" value="F:oxidoreductase activity"/>
    <property type="evidence" value="ECO:0007669"/>
    <property type="project" value="InterPro"/>
</dbReference>
<dbReference type="PANTHER" id="PTHR43513:SF3">
    <property type="entry name" value="DIHYDROOROTATE DEHYDROGENASE B (NAD(+)), ELECTRON TRANSFER SUBUNIT-RELATED"/>
    <property type="match status" value="1"/>
</dbReference>
<dbReference type="InterPro" id="IPR019480">
    <property type="entry name" value="Dihydroorotate_DH_Fe-S-bd"/>
</dbReference>
<dbReference type="Pfam" id="PF10418">
    <property type="entry name" value="DHODB_Fe-S_bind"/>
    <property type="match status" value="1"/>
</dbReference>
<dbReference type="SUPFAM" id="SSF63380">
    <property type="entry name" value="Riboflavin synthase domain-like"/>
    <property type="match status" value="1"/>
</dbReference>
<feature type="domain" description="FAD-binding FR-type" evidence="1">
    <location>
        <begin position="230"/>
        <end position="327"/>
    </location>
</feature>
<gene>
    <name evidence="2" type="ORF">LCGC14_1240720</name>
</gene>
<dbReference type="Gene3D" id="3.40.50.80">
    <property type="entry name" value="Nucleotide-binding domain of ferredoxin-NADP reductase (FNR) module"/>
    <property type="match status" value="1"/>
</dbReference>
<dbReference type="Pfam" id="PF04422">
    <property type="entry name" value="FrhB_FdhB_N"/>
    <property type="match status" value="1"/>
</dbReference>
<dbReference type="InterPro" id="IPR039261">
    <property type="entry name" value="FNR_nucleotide-bd"/>
</dbReference>
<comment type="caution">
    <text evidence="2">The sequence shown here is derived from an EMBL/GenBank/DDBJ whole genome shotgun (WGS) entry which is preliminary data.</text>
</comment>
<dbReference type="PRINTS" id="PR00410">
    <property type="entry name" value="PHEHYDRXLASE"/>
</dbReference>
<reference evidence="2" key="1">
    <citation type="journal article" date="2015" name="Nature">
        <title>Complex archaea that bridge the gap between prokaryotes and eukaryotes.</title>
        <authorList>
            <person name="Spang A."/>
            <person name="Saw J.H."/>
            <person name="Jorgensen S.L."/>
            <person name="Zaremba-Niedzwiedzka K."/>
            <person name="Martijn J."/>
            <person name="Lind A.E."/>
            <person name="van Eijk R."/>
            <person name="Schleper C."/>
            <person name="Guy L."/>
            <person name="Ettema T.J."/>
        </authorList>
    </citation>
    <scope>NUCLEOTIDE SEQUENCE</scope>
</reference>
<dbReference type="InterPro" id="IPR050353">
    <property type="entry name" value="PyrK_electron_transfer"/>
</dbReference>
<dbReference type="Pfam" id="PF00175">
    <property type="entry name" value="NAD_binding_1"/>
    <property type="match status" value="1"/>
</dbReference>
<dbReference type="EMBL" id="LAZR01006699">
    <property type="protein sequence ID" value="KKM90234.1"/>
    <property type="molecule type" value="Genomic_DNA"/>
</dbReference>
<feature type="non-terminal residue" evidence="2">
    <location>
        <position position="1"/>
    </location>
</feature>
<evidence type="ECO:0000313" key="2">
    <source>
        <dbReference type="EMBL" id="KKM90234.1"/>
    </source>
</evidence>
<dbReference type="InterPro" id="IPR037117">
    <property type="entry name" value="Dihydroorotate_DH_ele_sf"/>
</dbReference>
<dbReference type="InterPro" id="IPR017927">
    <property type="entry name" value="FAD-bd_FR_type"/>
</dbReference>
<dbReference type="Gene3D" id="2.10.240.10">
    <property type="entry name" value="Dihydroorotate dehydrogenase, electron transfer subunit"/>
    <property type="match status" value="1"/>
</dbReference>
<organism evidence="2">
    <name type="scientific">marine sediment metagenome</name>
    <dbReference type="NCBI Taxonomy" id="412755"/>
    <lineage>
        <taxon>unclassified sequences</taxon>
        <taxon>metagenomes</taxon>
        <taxon>ecological metagenomes</taxon>
    </lineage>
</organism>
<dbReference type="InterPro" id="IPR007525">
    <property type="entry name" value="FrhB_FdhB_C"/>
</dbReference>
<dbReference type="Gene3D" id="2.40.30.10">
    <property type="entry name" value="Translation factors"/>
    <property type="match status" value="1"/>
</dbReference>
<dbReference type="PANTHER" id="PTHR43513">
    <property type="entry name" value="DIHYDROOROTATE DEHYDROGENASE B (NAD(+)), ELECTRON TRANSFER SUBUNIT"/>
    <property type="match status" value="1"/>
</dbReference>
<dbReference type="Pfam" id="PF04432">
    <property type="entry name" value="FrhB_FdhB_C"/>
    <property type="match status" value="1"/>
</dbReference>
<proteinExistence type="predicted"/>
<dbReference type="SUPFAM" id="SSF52343">
    <property type="entry name" value="Ferredoxin reductase-like, C-terminal NADP-linked domain"/>
    <property type="match status" value="1"/>
</dbReference>
<dbReference type="PROSITE" id="PS51384">
    <property type="entry name" value="FAD_FR"/>
    <property type="match status" value="1"/>
</dbReference>
<dbReference type="InterPro" id="IPR001433">
    <property type="entry name" value="OxRdtase_FAD/NAD-bd"/>
</dbReference>
<dbReference type="NCBIfam" id="NF000796">
    <property type="entry name" value="PRK00054.1-1"/>
    <property type="match status" value="1"/>
</dbReference>
<name>A0A0F9L5V3_9ZZZZ</name>